<dbReference type="Proteomes" id="UP000289411">
    <property type="component" value="Unassembled WGS sequence"/>
</dbReference>
<reference evidence="1 2" key="2">
    <citation type="submission" date="2019-02" db="EMBL/GenBank/DDBJ databases">
        <title>'Lichenibacterium ramalinii' gen. nov. sp. nov., 'Lichenibacterium minor' gen. nov. sp. nov.</title>
        <authorList>
            <person name="Pankratov T."/>
        </authorList>
    </citation>
    <scope>NUCLEOTIDE SEQUENCE [LARGE SCALE GENOMIC DNA]</scope>
    <source>
        <strain evidence="1 2">RmlP001</strain>
    </source>
</reference>
<proteinExistence type="predicted"/>
<dbReference type="EMBL" id="QYBC01000037">
    <property type="protein sequence ID" value="RYB01511.1"/>
    <property type="molecule type" value="Genomic_DNA"/>
</dbReference>
<evidence type="ECO:0000313" key="2">
    <source>
        <dbReference type="Proteomes" id="UP000289411"/>
    </source>
</evidence>
<name>A0A4Q2R6G0_9HYPH</name>
<accession>A0A4Q2R6G0</accession>
<organism evidence="1 2">
    <name type="scientific">Lichenibacterium ramalinae</name>
    <dbReference type="NCBI Taxonomy" id="2316527"/>
    <lineage>
        <taxon>Bacteria</taxon>
        <taxon>Pseudomonadati</taxon>
        <taxon>Pseudomonadota</taxon>
        <taxon>Alphaproteobacteria</taxon>
        <taxon>Hyphomicrobiales</taxon>
        <taxon>Lichenihabitantaceae</taxon>
        <taxon>Lichenibacterium</taxon>
    </lineage>
</organism>
<gene>
    <name evidence="1" type="ORF">D3272_25825</name>
</gene>
<reference evidence="1 2" key="1">
    <citation type="submission" date="2018-09" db="EMBL/GenBank/DDBJ databases">
        <authorList>
            <person name="Grouzdev D.S."/>
            <person name="Krutkina M.S."/>
        </authorList>
    </citation>
    <scope>NUCLEOTIDE SEQUENCE [LARGE SCALE GENOMIC DNA]</scope>
    <source>
        <strain evidence="1 2">RmlP001</strain>
    </source>
</reference>
<keyword evidence="2" id="KW-1185">Reference proteome</keyword>
<comment type="caution">
    <text evidence="1">The sequence shown here is derived from an EMBL/GenBank/DDBJ whole genome shotgun (WGS) entry which is preliminary data.</text>
</comment>
<evidence type="ECO:0000313" key="1">
    <source>
        <dbReference type="EMBL" id="RYB01511.1"/>
    </source>
</evidence>
<sequence>MSAAPVPTEPSPFLSVEEAARLACMSCSNIRRRCVTDGLGFRPGGRGEWLIRRVDFERWLNGEVLR</sequence>
<dbReference type="AlphaFoldDB" id="A0A4Q2R6G0"/>
<protein>
    <submittedName>
        <fullName evidence="1">Helix-turn-helix domain-containing protein</fullName>
    </submittedName>
</protein>
<dbReference type="RefSeq" id="WP_129222124.1">
    <property type="nucleotide sequence ID" value="NZ_QYBC01000037.1"/>
</dbReference>